<sequence length="153" mass="16523">MGLLCSFLRPNHLPGPFSLPALRRCSCTQKSERGPLSNHTSYLGTRTLLLPPTTCPARQFPFFLVSPPSWTVSLAERKGIQGAISTSRQGLVGNKLGEVQWVVQQTTPPTPGTQKAVACEAEDATRSGLTQHSSRRYPSPTCAKPPLLPLSSN</sequence>
<organism evidence="2 3">
    <name type="scientific">Cucurbitaria berberidis CBS 394.84</name>
    <dbReference type="NCBI Taxonomy" id="1168544"/>
    <lineage>
        <taxon>Eukaryota</taxon>
        <taxon>Fungi</taxon>
        <taxon>Dikarya</taxon>
        <taxon>Ascomycota</taxon>
        <taxon>Pezizomycotina</taxon>
        <taxon>Dothideomycetes</taxon>
        <taxon>Pleosporomycetidae</taxon>
        <taxon>Pleosporales</taxon>
        <taxon>Pleosporineae</taxon>
        <taxon>Cucurbitariaceae</taxon>
        <taxon>Cucurbitaria</taxon>
    </lineage>
</organism>
<keyword evidence="3" id="KW-1185">Reference proteome</keyword>
<proteinExistence type="predicted"/>
<dbReference type="AlphaFoldDB" id="A0A9P4LAC4"/>
<evidence type="ECO:0000313" key="3">
    <source>
        <dbReference type="Proteomes" id="UP000800039"/>
    </source>
</evidence>
<name>A0A9P4LAC4_9PLEO</name>
<gene>
    <name evidence="2" type="ORF">K460DRAFT_55555</name>
</gene>
<reference evidence="2" key="1">
    <citation type="submission" date="2020-01" db="EMBL/GenBank/DDBJ databases">
        <authorList>
            <consortium name="DOE Joint Genome Institute"/>
            <person name="Haridas S."/>
            <person name="Albert R."/>
            <person name="Binder M."/>
            <person name="Bloem J."/>
            <person name="Labutti K."/>
            <person name="Salamov A."/>
            <person name="Andreopoulos B."/>
            <person name="Baker S.E."/>
            <person name="Barry K."/>
            <person name="Bills G."/>
            <person name="Bluhm B.H."/>
            <person name="Cannon C."/>
            <person name="Castanera R."/>
            <person name="Culley D.E."/>
            <person name="Daum C."/>
            <person name="Ezra D."/>
            <person name="Gonzalez J.B."/>
            <person name="Henrissat B."/>
            <person name="Kuo A."/>
            <person name="Liang C."/>
            <person name="Lipzen A."/>
            <person name="Lutzoni F."/>
            <person name="Magnuson J."/>
            <person name="Mondo S."/>
            <person name="Nolan M."/>
            <person name="Ohm R."/>
            <person name="Pangilinan J."/>
            <person name="Park H.-J."/>
            <person name="Ramirez L."/>
            <person name="Alfaro M."/>
            <person name="Sun H."/>
            <person name="Tritt A."/>
            <person name="Yoshinaga Y."/>
            <person name="Zwiers L.-H."/>
            <person name="Turgeon B.G."/>
            <person name="Goodwin S.B."/>
            <person name="Spatafora J.W."/>
            <person name="Crous P.W."/>
            <person name="Grigoriev I.V."/>
        </authorList>
    </citation>
    <scope>NUCLEOTIDE SEQUENCE</scope>
    <source>
        <strain evidence="2">CBS 394.84</strain>
    </source>
</reference>
<dbReference type="GeneID" id="63855770"/>
<dbReference type="RefSeq" id="XP_040789785.1">
    <property type="nucleotide sequence ID" value="XM_040938514.1"/>
</dbReference>
<evidence type="ECO:0000256" key="1">
    <source>
        <dbReference type="SAM" id="MobiDB-lite"/>
    </source>
</evidence>
<feature type="region of interest" description="Disordered" evidence="1">
    <location>
        <begin position="106"/>
        <end position="153"/>
    </location>
</feature>
<dbReference type="Proteomes" id="UP000800039">
    <property type="component" value="Unassembled WGS sequence"/>
</dbReference>
<comment type="caution">
    <text evidence="2">The sequence shown here is derived from an EMBL/GenBank/DDBJ whole genome shotgun (WGS) entry which is preliminary data.</text>
</comment>
<protein>
    <submittedName>
        <fullName evidence="2">Uncharacterized protein</fullName>
    </submittedName>
</protein>
<accession>A0A9P4LAC4</accession>
<dbReference type="EMBL" id="ML976615">
    <property type="protein sequence ID" value="KAF1847222.1"/>
    <property type="molecule type" value="Genomic_DNA"/>
</dbReference>
<evidence type="ECO:0000313" key="2">
    <source>
        <dbReference type="EMBL" id="KAF1847222.1"/>
    </source>
</evidence>